<keyword evidence="2" id="KW-1185">Reference proteome</keyword>
<accession>A0ABQ4PZA9</accession>
<evidence type="ECO:0008006" key="3">
    <source>
        <dbReference type="Google" id="ProtNLM"/>
    </source>
</evidence>
<evidence type="ECO:0000313" key="1">
    <source>
        <dbReference type="EMBL" id="GIZ50091.1"/>
    </source>
</evidence>
<evidence type="ECO:0000313" key="2">
    <source>
        <dbReference type="Proteomes" id="UP000887222"/>
    </source>
</evidence>
<proteinExistence type="predicted"/>
<dbReference type="EMBL" id="BPMK01000001">
    <property type="protein sequence ID" value="GIZ50091.1"/>
    <property type="molecule type" value="Genomic_DNA"/>
</dbReference>
<sequence>MEQEQFVDMLKAEGYAGPVSVTREPGGMLDSHVHPFEAKALILDGEIRIGTGNGARTYRRGEIFHLQANEAHTESYGPQGVRYLVGRRQ</sequence>
<dbReference type="SUPFAM" id="SSF51182">
    <property type="entry name" value="RmlC-like cupins"/>
    <property type="match status" value="1"/>
</dbReference>
<gene>
    <name evidence="1" type="ORF">NCCP691_01050</name>
</gene>
<dbReference type="InterPro" id="IPR014710">
    <property type="entry name" value="RmlC-like_jellyroll"/>
</dbReference>
<name>A0ABQ4PZA9_9BURK</name>
<protein>
    <recommendedName>
        <fullName evidence="3">Cupin</fullName>
    </recommendedName>
</protein>
<organism evidence="1 2">
    <name type="scientific">Noviherbaspirillum aridicola</name>
    <dbReference type="NCBI Taxonomy" id="2849687"/>
    <lineage>
        <taxon>Bacteria</taxon>
        <taxon>Pseudomonadati</taxon>
        <taxon>Pseudomonadota</taxon>
        <taxon>Betaproteobacteria</taxon>
        <taxon>Burkholderiales</taxon>
        <taxon>Oxalobacteraceae</taxon>
        <taxon>Noviherbaspirillum</taxon>
    </lineage>
</organism>
<comment type="caution">
    <text evidence="1">The sequence shown here is derived from an EMBL/GenBank/DDBJ whole genome shotgun (WGS) entry which is preliminary data.</text>
</comment>
<reference evidence="1 2" key="1">
    <citation type="journal article" date="2022" name="Int. J. Syst. Evol. Microbiol.">
        <title>Noviherbaspirillum aridicola sp. nov., isolated from an arid soil in Pakistan.</title>
        <authorList>
            <person name="Khan I.U."/>
            <person name="Saqib M."/>
            <person name="Amin A."/>
            <person name="Hussain F."/>
            <person name="Li L."/>
            <person name="Liu Y.H."/>
            <person name="Fang B.Z."/>
            <person name="Ahmed I."/>
            <person name="Li W.J."/>
        </authorList>
    </citation>
    <scope>NUCLEOTIDE SEQUENCE [LARGE SCALE GENOMIC DNA]</scope>
    <source>
        <strain evidence="1 2">NCCP-691</strain>
    </source>
</reference>
<dbReference type="InterPro" id="IPR011051">
    <property type="entry name" value="RmlC_Cupin_sf"/>
</dbReference>
<dbReference type="Gene3D" id="2.60.120.10">
    <property type="entry name" value="Jelly Rolls"/>
    <property type="match status" value="1"/>
</dbReference>
<dbReference type="RefSeq" id="WP_220806279.1">
    <property type="nucleotide sequence ID" value="NZ_BPMK01000001.1"/>
</dbReference>
<dbReference type="Proteomes" id="UP000887222">
    <property type="component" value="Unassembled WGS sequence"/>
</dbReference>